<dbReference type="InterPro" id="IPR019756">
    <property type="entry name" value="Pept_S26A_signal_pept_1_Ser-AS"/>
</dbReference>
<dbReference type="AlphaFoldDB" id="A0AAI8RB28"/>
<dbReference type="InterPro" id="IPR001387">
    <property type="entry name" value="Cro/C1-type_HTH"/>
</dbReference>
<reference evidence="7 8" key="1">
    <citation type="submission" date="2019-07" db="EMBL/GenBank/DDBJ databases">
        <title>antibiotic susceptibility of plant-derived lactic acid bacteria.</title>
        <authorList>
            <person name="Sugiyama M."/>
            <person name="Noda M."/>
        </authorList>
    </citation>
    <scope>NUCLEOTIDE SEQUENCE [LARGE SCALE GENOMIC DNA]</scope>
    <source>
        <strain evidence="7 8">15-1A</strain>
    </source>
</reference>
<dbReference type="GO" id="GO:0016020">
    <property type="term" value="C:membrane"/>
    <property type="evidence" value="ECO:0007669"/>
    <property type="project" value="InterPro"/>
</dbReference>
<evidence type="ECO:0000313" key="8">
    <source>
        <dbReference type="Proteomes" id="UP000509460"/>
    </source>
</evidence>
<evidence type="ECO:0000256" key="3">
    <source>
        <dbReference type="ARBA" id="ARBA00023015"/>
    </source>
</evidence>
<dbReference type="Pfam" id="PF00717">
    <property type="entry name" value="Peptidase_S24"/>
    <property type="match status" value="1"/>
</dbReference>
<dbReference type="GO" id="GO:0003677">
    <property type="term" value="F:DNA binding"/>
    <property type="evidence" value="ECO:0007669"/>
    <property type="project" value="UniProtKB-KW"/>
</dbReference>
<dbReference type="PANTHER" id="PTHR40661:SF1">
    <property type="entry name" value="HTH CRO_C1-TYPE DOMAIN-CONTAINING PROTEIN"/>
    <property type="match status" value="1"/>
</dbReference>
<dbReference type="Gene3D" id="1.10.260.40">
    <property type="entry name" value="lambda repressor-like DNA-binding domains"/>
    <property type="match status" value="1"/>
</dbReference>
<keyword evidence="4" id="KW-0238">DNA-binding</keyword>
<name>A0AAI8RB28_ENTMU</name>
<accession>A0AAI8RB28</accession>
<dbReference type="GO" id="GO:0006508">
    <property type="term" value="P:proteolysis"/>
    <property type="evidence" value="ECO:0007669"/>
    <property type="project" value="UniProtKB-KW"/>
</dbReference>
<dbReference type="SMART" id="SM00530">
    <property type="entry name" value="HTH_XRE"/>
    <property type="match status" value="1"/>
</dbReference>
<evidence type="ECO:0000259" key="6">
    <source>
        <dbReference type="PROSITE" id="PS50943"/>
    </source>
</evidence>
<dbReference type="PROSITE" id="PS00501">
    <property type="entry name" value="SPASE_I_1"/>
    <property type="match status" value="1"/>
</dbReference>
<protein>
    <submittedName>
        <fullName evidence="7">Repressor</fullName>
    </submittedName>
</protein>
<dbReference type="InterPro" id="IPR039418">
    <property type="entry name" value="LexA-like"/>
</dbReference>
<dbReference type="InterPro" id="IPR015927">
    <property type="entry name" value="Peptidase_S24_S26A/B/C"/>
</dbReference>
<keyword evidence="2" id="KW-0378">Hydrolase</keyword>
<dbReference type="PANTHER" id="PTHR40661">
    <property type="match status" value="1"/>
</dbReference>
<dbReference type="PROSITE" id="PS50943">
    <property type="entry name" value="HTH_CROC1"/>
    <property type="match status" value="1"/>
</dbReference>
<dbReference type="EMBL" id="AP019810">
    <property type="protein sequence ID" value="BBM15538.1"/>
    <property type="molecule type" value="Genomic_DNA"/>
</dbReference>
<dbReference type="CDD" id="cd00093">
    <property type="entry name" value="HTH_XRE"/>
    <property type="match status" value="1"/>
</dbReference>
<gene>
    <name evidence="7" type="ORF">EM151A_2357</name>
</gene>
<dbReference type="InterPro" id="IPR036286">
    <property type="entry name" value="LexA/Signal_pep-like_sf"/>
</dbReference>
<dbReference type="InterPro" id="IPR010982">
    <property type="entry name" value="Lambda_DNA-bd_dom_sf"/>
</dbReference>
<keyword evidence="1" id="KW-0645">Protease</keyword>
<dbReference type="RefSeq" id="WP_232092485.1">
    <property type="nucleotide sequence ID" value="NZ_AP019810.1"/>
</dbReference>
<dbReference type="SUPFAM" id="SSF51306">
    <property type="entry name" value="LexA/Signal peptidase"/>
    <property type="match status" value="1"/>
</dbReference>
<keyword evidence="5" id="KW-0804">Transcription</keyword>
<sequence>MDERKRNALIAANIKKYITEKKITQKKLAESIGISPSTMSDYMNLRSNPSHGVIQKIADYFGVMKSDIDTTFKENRLSSSIETIYNQLDQKRQQKVYSFAEQQLKEQNKIVDYPTNYNVNIYGKMTAGYGSINFDKEHPIKTITLDYAPPSYDIAFEVSGDSMHPTFQDGEVIFVKETKNIHNGMLAAVEINDEAFIKKLYIEENRIRLVSLNCEKDKNGNRLYPDFYADEKDNIHMIGQVLT</sequence>
<dbReference type="GO" id="GO:0004252">
    <property type="term" value="F:serine-type endopeptidase activity"/>
    <property type="evidence" value="ECO:0007669"/>
    <property type="project" value="InterPro"/>
</dbReference>
<dbReference type="Pfam" id="PF01381">
    <property type="entry name" value="HTH_3"/>
    <property type="match status" value="1"/>
</dbReference>
<dbReference type="Gene3D" id="2.10.109.10">
    <property type="entry name" value="Umud Fragment, subunit A"/>
    <property type="match status" value="1"/>
</dbReference>
<feature type="domain" description="HTH cro/C1-type" evidence="6">
    <location>
        <begin position="14"/>
        <end position="68"/>
    </location>
</feature>
<evidence type="ECO:0000313" key="7">
    <source>
        <dbReference type="EMBL" id="BBM15538.1"/>
    </source>
</evidence>
<proteinExistence type="predicted"/>
<dbReference type="Proteomes" id="UP000509460">
    <property type="component" value="Chromosome"/>
</dbReference>
<dbReference type="CDD" id="cd06529">
    <property type="entry name" value="S24_LexA-like"/>
    <property type="match status" value="1"/>
</dbReference>
<evidence type="ECO:0000256" key="5">
    <source>
        <dbReference type="ARBA" id="ARBA00023163"/>
    </source>
</evidence>
<evidence type="ECO:0000256" key="2">
    <source>
        <dbReference type="ARBA" id="ARBA00022801"/>
    </source>
</evidence>
<evidence type="ECO:0000256" key="1">
    <source>
        <dbReference type="ARBA" id="ARBA00022670"/>
    </source>
</evidence>
<evidence type="ECO:0000256" key="4">
    <source>
        <dbReference type="ARBA" id="ARBA00023125"/>
    </source>
</evidence>
<organism evidence="7 8">
    <name type="scientific">Enterococcus mundtii</name>
    <dbReference type="NCBI Taxonomy" id="53346"/>
    <lineage>
        <taxon>Bacteria</taxon>
        <taxon>Bacillati</taxon>
        <taxon>Bacillota</taxon>
        <taxon>Bacilli</taxon>
        <taxon>Lactobacillales</taxon>
        <taxon>Enterococcaceae</taxon>
        <taxon>Enterococcus</taxon>
    </lineage>
</organism>
<keyword evidence="3" id="KW-0805">Transcription regulation</keyword>
<dbReference type="SUPFAM" id="SSF47413">
    <property type="entry name" value="lambda repressor-like DNA-binding domains"/>
    <property type="match status" value="1"/>
</dbReference>